<keyword evidence="5" id="KW-1185">Reference proteome</keyword>
<dbReference type="InterPro" id="IPR008462">
    <property type="entry name" value="CsbD"/>
</dbReference>
<evidence type="ECO:0000256" key="2">
    <source>
        <dbReference type="SAM" id="MobiDB-lite"/>
    </source>
</evidence>
<gene>
    <name evidence="4" type="ORF">RD110_26145</name>
</gene>
<dbReference type="InterPro" id="IPR036629">
    <property type="entry name" value="YjbJ_sf"/>
</dbReference>
<dbReference type="AlphaFoldDB" id="A0A1P8K2M0"/>
<dbReference type="SUPFAM" id="SSF69047">
    <property type="entry name" value="Hypothetical protein YjbJ"/>
    <property type="match status" value="1"/>
</dbReference>
<dbReference type="Gene3D" id="1.10.1470.10">
    <property type="entry name" value="YjbJ"/>
    <property type="match status" value="1"/>
</dbReference>
<dbReference type="KEGG" id="rhy:RD110_26145"/>
<proteinExistence type="inferred from homology"/>
<evidence type="ECO:0000313" key="4">
    <source>
        <dbReference type="EMBL" id="APW40252.1"/>
    </source>
</evidence>
<name>A0A1P8K2M0_9BURK</name>
<dbReference type="EMBL" id="CP019236">
    <property type="protein sequence ID" value="APW40252.1"/>
    <property type="molecule type" value="Genomic_DNA"/>
</dbReference>
<evidence type="ECO:0000256" key="1">
    <source>
        <dbReference type="ARBA" id="ARBA00009129"/>
    </source>
</evidence>
<dbReference type="RefSeq" id="WP_076203799.1">
    <property type="nucleotide sequence ID" value="NZ_CP019236.1"/>
</dbReference>
<dbReference type="STRING" id="1842727.RD110_26145"/>
<evidence type="ECO:0000313" key="5">
    <source>
        <dbReference type="Proteomes" id="UP000186609"/>
    </source>
</evidence>
<sequence>MNTDQVKGTLKDAAGKVQQKTGELIDSPEQQAKGLAKQVEGKTQKNVGDAKEVLKDKIDKA</sequence>
<protein>
    <submittedName>
        <fullName evidence="4">CsbD family protein</fullName>
    </submittedName>
</protein>
<accession>A0A1P8K2M0</accession>
<organism evidence="4 5">
    <name type="scientific">Rhodoferax koreensis</name>
    <dbReference type="NCBI Taxonomy" id="1842727"/>
    <lineage>
        <taxon>Bacteria</taxon>
        <taxon>Pseudomonadati</taxon>
        <taxon>Pseudomonadota</taxon>
        <taxon>Betaproteobacteria</taxon>
        <taxon>Burkholderiales</taxon>
        <taxon>Comamonadaceae</taxon>
        <taxon>Rhodoferax</taxon>
    </lineage>
</organism>
<feature type="region of interest" description="Disordered" evidence="2">
    <location>
        <begin position="1"/>
        <end position="44"/>
    </location>
</feature>
<dbReference type="OrthoDB" id="8564562at2"/>
<reference evidence="4 5" key="1">
    <citation type="submission" date="2017-01" db="EMBL/GenBank/DDBJ databases">
        <authorList>
            <person name="Mah S.A."/>
            <person name="Swanson W.J."/>
            <person name="Moy G.W."/>
            <person name="Vacquier V.D."/>
        </authorList>
    </citation>
    <scope>NUCLEOTIDE SEQUENCE [LARGE SCALE GENOMIC DNA]</scope>
    <source>
        <strain evidence="4 5">DCY110</strain>
    </source>
</reference>
<feature type="domain" description="CsbD-like" evidence="3">
    <location>
        <begin position="4"/>
        <end position="56"/>
    </location>
</feature>
<evidence type="ECO:0000259" key="3">
    <source>
        <dbReference type="Pfam" id="PF05532"/>
    </source>
</evidence>
<dbReference type="Pfam" id="PF05532">
    <property type="entry name" value="CsbD"/>
    <property type="match status" value="1"/>
</dbReference>
<dbReference type="Proteomes" id="UP000186609">
    <property type="component" value="Chromosome"/>
</dbReference>
<comment type="similarity">
    <text evidence="1">Belongs to the UPF0337 (CsbD) family.</text>
</comment>